<keyword evidence="7" id="KW-0653">Protein transport</keyword>
<evidence type="ECO:0000256" key="2">
    <source>
        <dbReference type="ARBA" id="ARBA00006742"/>
    </source>
</evidence>
<dbReference type="GO" id="GO:0005886">
    <property type="term" value="C:plasma membrane"/>
    <property type="evidence" value="ECO:0007669"/>
    <property type="project" value="UniProtKB-SubCell"/>
</dbReference>
<dbReference type="NCBIfam" id="TIGR00739">
    <property type="entry name" value="yajC"/>
    <property type="match status" value="1"/>
</dbReference>
<evidence type="ECO:0000256" key="8">
    <source>
        <dbReference type="ARBA" id="ARBA00022989"/>
    </source>
</evidence>
<evidence type="ECO:0000313" key="11">
    <source>
        <dbReference type="EMBL" id="TSA86038.1"/>
    </source>
</evidence>
<dbReference type="PANTHER" id="PTHR33909:SF1">
    <property type="entry name" value="SEC TRANSLOCON ACCESSORY COMPLEX SUBUNIT YAJC"/>
    <property type="match status" value="1"/>
</dbReference>
<comment type="subcellular location">
    <subcellularLocation>
        <location evidence="1">Cell membrane</location>
        <topology evidence="1">Single-pass membrane protein</topology>
    </subcellularLocation>
</comment>
<dbReference type="PANTHER" id="PTHR33909">
    <property type="entry name" value="SEC TRANSLOCON ACCESSORY COMPLEX SUBUNIT YAJC"/>
    <property type="match status" value="1"/>
</dbReference>
<sequence length="106" mass="12229">MSQTKELLTSLLPLLVLFLIFYFLIIRPQRVQAKKHKEMLDNLQKGDKIVSQGGLICEVIKPENTFFKVKINDNTEVRLAKNHVAYKLEDLEKESGDSKVSLQKEN</sequence>
<dbReference type="PRINTS" id="PR01853">
    <property type="entry name" value="YAJCTRNLCASE"/>
</dbReference>
<evidence type="ECO:0000256" key="3">
    <source>
        <dbReference type="ARBA" id="ARBA00014962"/>
    </source>
</evidence>
<comment type="similarity">
    <text evidence="2">Belongs to the YajC family.</text>
</comment>
<evidence type="ECO:0000256" key="5">
    <source>
        <dbReference type="ARBA" id="ARBA00022475"/>
    </source>
</evidence>
<keyword evidence="4" id="KW-0813">Transport</keyword>
<evidence type="ECO:0000256" key="1">
    <source>
        <dbReference type="ARBA" id="ARBA00004162"/>
    </source>
</evidence>
<reference evidence="11 12" key="3">
    <citation type="submission" date="2019-07" db="EMBL/GenBank/DDBJ databases">
        <authorList>
            <person name="Papic B."/>
        </authorList>
    </citation>
    <scope>NUCLEOTIDE SEQUENCE [LARGE SCALE GENOMIC DNA]</scope>
    <source>
        <strain evidence="11 12">L8b</strain>
    </source>
</reference>
<evidence type="ECO:0000313" key="12">
    <source>
        <dbReference type="Proteomes" id="UP000319322"/>
    </source>
</evidence>
<dbReference type="InterPro" id="IPR003849">
    <property type="entry name" value="Preprotein_translocase_YajC"/>
</dbReference>
<keyword evidence="5" id="KW-1003">Cell membrane</keyword>
<dbReference type="Proteomes" id="UP000319322">
    <property type="component" value="Unassembled WGS sequence"/>
</dbReference>
<accession>A0A553V0P7</accession>
<proteinExistence type="inferred from homology"/>
<dbReference type="SMART" id="SM01323">
    <property type="entry name" value="YajC"/>
    <property type="match status" value="1"/>
</dbReference>
<keyword evidence="12" id="KW-1185">Reference proteome</keyword>
<keyword evidence="10" id="KW-0472">Membrane</keyword>
<dbReference type="GO" id="GO:0015031">
    <property type="term" value="P:protein transport"/>
    <property type="evidence" value="ECO:0007669"/>
    <property type="project" value="UniProtKB-KW"/>
</dbReference>
<dbReference type="Pfam" id="PF02699">
    <property type="entry name" value="YajC"/>
    <property type="match status" value="1"/>
</dbReference>
<evidence type="ECO:0000256" key="9">
    <source>
        <dbReference type="ARBA" id="ARBA00023010"/>
    </source>
</evidence>
<dbReference type="RefSeq" id="WP_120947864.1">
    <property type="nucleotide sequence ID" value="NZ_QXQS01000003.1"/>
</dbReference>
<gene>
    <name evidence="11" type="primary">yajC</name>
    <name evidence="11" type="ORF">FNE76_02845</name>
</gene>
<evidence type="ECO:0000256" key="6">
    <source>
        <dbReference type="ARBA" id="ARBA00022692"/>
    </source>
</evidence>
<dbReference type="AlphaFoldDB" id="A0A553V0P7"/>
<keyword evidence="9" id="KW-0811">Translocation</keyword>
<evidence type="ECO:0000256" key="10">
    <source>
        <dbReference type="ARBA" id="ARBA00023136"/>
    </source>
</evidence>
<name>A0A553V0P7_9HELI</name>
<evidence type="ECO:0000256" key="7">
    <source>
        <dbReference type="ARBA" id="ARBA00022927"/>
    </source>
</evidence>
<keyword evidence="8" id="KW-1133">Transmembrane helix</keyword>
<evidence type="ECO:0000256" key="4">
    <source>
        <dbReference type="ARBA" id="ARBA00022448"/>
    </source>
</evidence>
<protein>
    <recommendedName>
        <fullName evidence="3">Sec translocon accessory complex subunit YajC</fullName>
    </recommendedName>
</protein>
<comment type="caution">
    <text evidence="11">The sequence shown here is derived from an EMBL/GenBank/DDBJ whole genome shotgun (WGS) entry which is preliminary data.</text>
</comment>
<dbReference type="EMBL" id="VKGC01000004">
    <property type="protein sequence ID" value="TSA86038.1"/>
    <property type="molecule type" value="Genomic_DNA"/>
</dbReference>
<reference evidence="11 12" key="1">
    <citation type="submission" date="2019-07" db="EMBL/GenBank/DDBJ databases">
        <title>Helicobacter labacensis sp. nov., Helicobacter mehlei sp. nov. and Helicobacter vulpis sp. nov., isolated from gastric mucosa of red fox (Vulpis vulpis).</title>
        <authorList>
            <person name="Kusar D."/>
            <person name="Gruntar I."/>
            <person name="Pate M."/>
            <person name="Zajc U."/>
            <person name="Ocepek M."/>
        </authorList>
    </citation>
    <scope>NUCLEOTIDE SEQUENCE [LARGE SCALE GENOMIC DNA]</scope>
    <source>
        <strain evidence="11 12">L8b</strain>
    </source>
</reference>
<organism evidence="11 12">
    <name type="scientific">Helicobacter mehlei</name>
    <dbReference type="NCBI Taxonomy" id="2316080"/>
    <lineage>
        <taxon>Bacteria</taxon>
        <taxon>Pseudomonadati</taxon>
        <taxon>Campylobacterota</taxon>
        <taxon>Epsilonproteobacteria</taxon>
        <taxon>Campylobacterales</taxon>
        <taxon>Helicobacteraceae</taxon>
        <taxon>Helicobacter</taxon>
    </lineage>
</organism>
<reference evidence="12" key="2">
    <citation type="submission" date="2019-07" db="EMBL/GenBank/DDBJ databases">
        <title>Helicobacter labacensis sp. nov., Helicobacter mehlei sp. nov. and Helicobacter vulpis sp. nov., isolated from gastric mucosa of red fox (Vulpis vulpis).</title>
        <authorList>
            <person name="Papic B."/>
        </authorList>
    </citation>
    <scope>NUCLEOTIDE SEQUENCE [LARGE SCALE GENOMIC DNA]</scope>
    <source>
        <strain evidence="12">L8b</strain>
    </source>
</reference>
<keyword evidence="6" id="KW-0812">Transmembrane</keyword>